<sequence>MAVSSPASTDRPTEGPELLVDVPPGFVGLPLRGSAEDNAAAIAGLASDLAPHAGDQAAELPRHLTWLAQLLAEGSVRLYGRFAVSDTSLAELALAVVPLRAEDDTGPAAVRRNRHAAVEELRRHYLERHPGADARIVPLGLGPAMVAVTAGEYRLPPQATRTGQATVLPQLRAEFQLPVPAGTHLIVLVVTGRDEETWQAVLTAAMRVANSIRLEPGTE</sequence>
<dbReference type="OrthoDB" id="3636379at2"/>
<keyword evidence="2" id="KW-1185">Reference proteome</keyword>
<dbReference type="STRING" id="587909.SAMN05421810_105286"/>
<organism evidence="1 2">
    <name type="scientific">Amycolatopsis arida</name>
    <dbReference type="NCBI Taxonomy" id="587909"/>
    <lineage>
        <taxon>Bacteria</taxon>
        <taxon>Bacillati</taxon>
        <taxon>Actinomycetota</taxon>
        <taxon>Actinomycetes</taxon>
        <taxon>Pseudonocardiales</taxon>
        <taxon>Pseudonocardiaceae</taxon>
        <taxon>Amycolatopsis</taxon>
    </lineage>
</organism>
<evidence type="ECO:0000313" key="2">
    <source>
        <dbReference type="Proteomes" id="UP000198727"/>
    </source>
</evidence>
<gene>
    <name evidence="1" type="ORF">SAMN05421810_105286</name>
</gene>
<dbReference type="Proteomes" id="UP000198727">
    <property type="component" value="Unassembled WGS sequence"/>
</dbReference>
<evidence type="ECO:0000313" key="1">
    <source>
        <dbReference type="EMBL" id="SFQ23419.1"/>
    </source>
</evidence>
<dbReference type="EMBL" id="FOWW01000005">
    <property type="protein sequence ID" value="SFQ23419.1"/>
    <property type="molecule type" value="Genomic_DNA"/>
</dbReference>
<proteinExistence type="predicted"/>
<reference evidence="2" key="1">
    <citation type="submission" date="2016-10" db="EMBL/GenBank/DDBJ databases">
        <authorList>
            <person name="Varghese N."/>
            <person name="Submissions S."/>
        </authorList>
    </citation>
    <scope>NUCLEOTIDE SEQUENCE [LARGE SCALE GENOMIC DNA]</scope>
    <source>
        <strain evidence="2">CGMCC 4.5579</strain>
    </source>
</reference>
<name>A0A1I5WUN8_9PSEU</name>
<accession>A0A1I5WUN8</accession>
<protein>
    <submittedName>
        <fullName evidence="1">Uncharacterized protein</fullName>
    </submittedName>
</protein>
<dbReference type="AlphaFoldDB" id="A0A1I5WUN8"/>